<comment type="caution">
    <text evidence="2">The sequence shown here is derived from an EMBL/GenBank/DDBJ whole genome shotgun (WGS) entry which is preliminary data.</text>
</comment>
<dbReference type="PROSITE" id="PS51257">
    <property type="entry name" value="PROKAR_LIPOPROTEIN"/>
    <property type="match status" value="1"/>
</dbReference>
<gene>
    <name evidence="2" type="ORF">LZ519_02675</name>
</gene>
<organism evidence="2 3">
    <name type="scientific">Sphingomonas anseongensis</name>
    <dbReference type="NCBI Taxonomy" id="2908207"/>
    <lineage>
        <taxon>Bacteria</taxon>
        <taxon>Pseudomonadati</taxon>
        <taxon>Pseudomonadota</taxon>
        <taxon>Alphaproteobacteria</taxon>
        <taxon>Sphingomonadales</taxon>
        <taxon>Sphingomonadaceae</taxon>
        <taxon>Sphingomonas</taxon>
    </lineage>
</organism>
<dbReference type="Proteomes" id="UP001165343">
    <property type="component" value="Unassembled WGS sequence"/>
</dbReference>
<feature type="signal peptide" evidence="1">
    <location>
        <begin position="1"/>
        <end position="24"/>
    </location>
</feature>
<sequence length="291" mass="31976">MTRMLAFIAALLLTAITVSSACVAGTSLPLQFTIVPRSGDQVHVKFTRERNGHSENNWETSFHPDELSGLDTAALNSPGTRQLRFAIARDAGRVDCAGSGGNQMARGNCSMTSSPDFDRFLSDHGIARPTEEQSFGLIALNVRRDLVDALARARYPTPSIEKLIELTAVEVTPAYIDELSRQGYRPQALQGLVEFGALKITPEYIGSFARAGYANLPPDELVQLKAMNITPDFIAGFERIGYRHLPVDKLVELKAMNVTPEFVRAVQQGDTLPSPDHLIQIRAVSEDMRKH</sequence>
<evidence type="ECO:0000256" key="1">
    <source>
        <dbReference type="SAM" id="SignalP"/>
    </source>
</evidence>
<reference evidence="2" key="1">
    <citation type="submission" date="2022-05" db="EMBL/GenBank/DDBJ databases">
        <authorList>
            <person name="Jo J.-H."/>
            <person name="Im W.-T."/>
        </authorList>
    </citation>
    <scope>NUCLEOTIDE SEQUENCE</scope>
    <source>
        <strain evidence="2">RG327</strain>
    </source>
</reference>
<dbReference type="RefSeq" id="WP_249867189.1">
    <property type="nucleotide sequence ID" value="NZ_JAMGBC010000001.1"/>
</dbReference>
<proteinExistence type="predicted"/>
<keyword evidence="3" id="KW-1185">Reference proteome</keyword>
<evidence type="ECO:0000313" key="3">
    <source>
        <dbReference type="Proteomes" id="UP001165343"/>
    </source>
</evidence>
<accession>A0ABT0RD88</accession>
<evidence type="ECO:0008006" key="4">
    <source>
        <dbReference type="Google" id="ProtNLM"/>
    </source>
</evidence>
<dbReference type="EMBL" id="JAMGBC010000001">
    <property type="protein sequence ID" value="MCL6678224.1"/>
    <property type="molecule type" value="Genomic_DNA"/>
</dbReference>
<feature type="chain" id="PRO_5045800067" description="Lipoprotein" evidence="1">
    <location>
        <begin position="25"/>
        <end position="291"/>
    </location>
</feature>
<keyword evidence="1" id="KW-0732">Signal</keyword>
<name>A0ABT0RD88_9SPHN</name>
<protein>
    <recommendedName>
        <fullName evidence="4">Lipoprotein</fullName>
    </recommendedName>
</protein>
<evidence type="ECO:0000313" key="2">
    <source>
        <dbReference type="EMBL" id="MCL6678224.1"/>
    </source>
</evidence>